<dbReference type="GO" id="GO:0046872">
    <property type="term" value="F:metal ion binding"/>
    <property type="evidence" value="ECO:0007669"/>
    <property type="project" value="UniProtKB-KW"/>
</dbReference>
<keyword evidence="4" id="KW-1185">Reference proteome</keyword>
<dbReference type="GO" id="GO:0042586">
    <property type="term" value="F:peptide deformylase activity"/>
    <property type="evidence" value="ECO:0007669"/>
    <property type="project" value="UniProtKB-UniRule"/>
</dbReference>
<dbReference type="CDD" id="cd00487">
    <property type="entry name" value="Pep_deformylase"/>
    <property type="match status" value="1"/>
</dbReference>
<organism evidence="3 4">
    <name type="scientific">Legionella busanensis</name>
    <dbReference type="NCBI Taxonomy" id="190655"/>
    <lineage>
        <taxon>Bacteria</taxon>
        <taxon>Pseudomonadati</taxon>
        <taxon>Pseudomonadota</taxon>
        <taxon>Gammaproteobacteria</taxon>
        <taxon>Legionellales</taxon>
        <taxon>Legionellaceae</taxon>
        <taxon>Legionella</taxon>
    </lineage>
</organism>
<dbReference type="Pfam" id="PF01327">
    <property type="entry name" value="Pep_deformylase"/>
    <property type="match status" value="1"/>
</dbReference>
<comment type="similarity">
    <text evidence="1 2">Belongs to the polypeptide deformylase family.</text>
</comment>
<evidence type="ECO:0000313" key="4">
    <source>
        <dbReference type="Proteomes" id="UP000254794"/>
    </source>
</evidence>
<dbReference type="EMBL" id="UGOD01000001">
    <property type="protein sequence ID" value="STX52712.1"/>
    <property type="molecule type" value="Genomic_DNA"/>
</dbReference>
<sequence>MATSAFPSDIITIEQMANKKMLTTPAEPVQFPLTAEILELVNTMKEKLLALEGVGLAAPQINHSKRIIAIYIPSSAALLRKEVKNYPIHFLFNPTYTPIADEKFADFEACYSVTSKSGKVPRYKKIKLTYFDEHGMQHEAIEEGFYARVLQHEIDHLNGTLILDRLTADCVQGPIDEMMRLRRSELSDEQKKLFDDLLRKKQLKKD</sequence>
<dbReference type="NCBIfam" id="TIGR00079">
    <property type="entry name" value="pept_deformyl"/>
    <property type="match status" value="1"/>
</dbReference>
<dbReference type="EC" id="3.5.1.88" evidence="2"/>
<dbReference type="HAMAP" id="MF_00163">
    <property type="entry name" value="Pep_deformylase"/>
    <property type="match status" value="1"/>
</dbReference>
<dbReference type="PANTHER" id="PTHR10458:SF22">
    <property type="entry name" value="PEPTIDE DEFORMYLASE"/>
    <property type="match status" value="1"/>
</dbReference>
<dbReference type="Gene3D" id="3.90.45.10">
    <property type="entry name" value="Peptide deformylase"/>
    <property type="match status" value="1"/>
</dbReference>
<dbReference type="InterPro" id="IPR023635">
    <property type="entry name" value="Peptide_deformylase"/>
</dbReference>
<protein>
    <recommendedName>
        <fullName evidence="2">Peptide deformylase</fullName>
        <shortName evidence="2">PDF</shortName>
        <ecNumber evidence="2">3.5.1.88</ecNumber>
    </recommendedName>
    <alternativeName>
        <fullName evidence="2">Polypeptide deformylase</fullName>
    </alternativeName>
</protein>
<dbReference type="RefSeq" id="WP_165482133.1">
    <property type="nucleotide sequence ID" value="NZ_CAAAHP010000003.1"/>
</dbReference>
<comment type="catalytic activity">
    <reaction evidence="2">
        <text>N-terminal N-formyl-L-methionyl-[peptide] + H2O = N-terminal L-methionyl-[peptide] + formate</text>
        <dbReference type="Rhea" id="RHEA:24420"/>
        <dbReference type="Rhea" id="RHEA-COMP:10639"/>
        <dbReference type="Rhea" id="RHEA-COMP:10640"/>
        <dbReference type="ChEBI" id="CHEBI:15377"/>
        <dbReference type="ChEBI" id="CHEBI:15740"/>
        <dbReference type="ChEBI" id="CHEBI:49298"/>
        <dbReference type="ChEBI" id="CHEBI:64731"/>
        <dbReference type="EC" id="3.5.1.88"/>
    </reaction>
</comment>
<evidence type="ECO:0000313" key="3">
    <source>
        <dbReference type="EMBL" id="STX52712.1"/>
    </source>
</evidence>
<feature type="binding site" evidence="2">
    <location>
        <position position="156"/>
    </location>
    <ligand>
        <name>Fe cation</name>
        <dbReference type="ChEBI" id="CHEBI:24875"/>
    </ligand>
</feature>
<keyword evidence="2" id="KW-0648">Protein biosynthesis</keyword>
<dbReference type="Proteomes" id="UP000254794">
    <property type="component" value="Unassembled WGS sequence"/>
</dbReference>
<keyword evidence="2" id="KW-0408">Iron</keyword>
<proteinExistence type="inferred from homology"/>
<dbReference type="SUPFAM" id="SSF56420">
    <property type="entry name" value="Peptide deformylase"/>
    <property type="match status" value="1"/>
</dbReference>
<dbReference type="PRINTS" id="PR01576">
    <property type="entry name" value="PDEFORMYLASE"/>
</dbReference>
<name>A0A378JWW6_9GAMM</name>
<keyword evidence="2 3" id="KW-0378">Hydrolase</keyword>
<comment type="function">
    <text evidence="2">Removes the formyl group from the N-terminal Met of newly synthesized proteins. Requires at least a dipeptide for an efficient rate of reaction. N-terminal L-methionine is a prerequisite for activity but the enzyme has broad specificity at other positions.</text>
</comment>
<reference evidence="3 4" key="1">
    <citation type="submission" date="2018-06" db="EMBL/GenBank/DDBJ databases">
        <authorList>
            <consortium name="Pathogen Informatics"/>
            <person name="Doyle S."/>
        </authorList>
    </citation>
    <scope>NUCLEOTIDE SEQUENCE [LARGE SCALE GENOMIC DNA]</scope>
    <source>
        <strain evidence="3 4">NCTC13316</strain>
    </source>
</reference>
<evidence type="ECO:0000256" key="1">
    <source>
        <dbReference type="ARBA" id="ARBA00010759"/>
    </source>
</evidence>
<dbReference type="InterPro" id="IPR036821">
    <property type="entry name" value="Peptide_deformylase_sf"/>
</dbReference>
<gene>
    <name evidence="3" type="primary">def_4</name>
    <name evidence="2" type="synonym">def</name>
    <name evidence="3" type="ORF">NCTC13316_02835</name>
</gene>
<feature type="binding site" evidence="2">
    <location>
        <position position="152"/>
    </location>
    <ligand>
        <name>Fe cation</name>
        <dbReference type="ChEBI" id="CHEBI:24875"/>
    </ligand>
</feature>
<evidence type="ECO:0000256" key="2">
    <source>
        <dbReference type="HAMAP-Rule" id="MF_00163"/>
    </source>
</evidence>
<feature type="active site" evidence="2">
    <location>
        <position position="153"/>
    </location>
</feature>
<comment type="cofactor">
    <cofactor evidence="2">
        <name>Fe(2+)</name>
        <dbReference type="ChEBI" id="CHEBI:29033"/>
    </cofactor>
    <text evidence="2">Binds 1 Fe(2+) ion.</text>
</comment>
<dbReference type="PIRSF" id="PIRSF004749">
    <property type="entry name" value="Pep_def"/>
    <property type="match status" value="1"/>
</dbReference>
<dbReference type="GO" id="GO:0006412">
    <property type="term" value="P:translation"/>
    <property type="evidence" value="ECO:0007669"/>
    <property type="project" value="UniProtKB-UniRule"/>
</dbReference>
<feature type="binding site" evidence="2">
    <location>
        <position position="110"/>
    </location>
    <ligand>
        <name>Fe cation</name>
        <dbReference type="ChEBI" id="CHEBI:24875"/>
    </ligand>
</feature>
<dbReference type="PANTHER" id="PTHR10458">
    <property type="entry name" value="PEPTIDE DEFORMYLASE"/>
    <property type="match status" value="1"/>
</dbReference>
<accession>A0A378JWW6</accession>
<dbReference type="AlphaFoldDB" id="A0A378JWW6"/>
<keyword evidence="2" id="KW-0479">Metal-binding</keyword>